<evidence type="ECO:0000313" key="2">
    <source>
        <dbReference type="EMBL" id="PPB82000.1"/>
    </source>
</evidence>
<reference evidence="2 3" key="1">
    <citation type="submission" date="2018-01" db="EMBL/GenBank/DDBJ databases">
        <title>Genomic Encyclopedia of Type Strains, Phase III (KMG-III): the genomes of soil and plant-associated and newly described type strains.</title>
        <authorList>
            <person name="Whitman W."/>
        </authorList>
    </citation>
    <scope>NUCLEOTIDE SEQUENCE [LARGE SCALE GENOMIC DNA]</scope>
    <source>
        <strain evidence="2 3">HKI456</strain>
    </source>
</reference>
<evidence type="ECO:0000313" key="3">
    <source>
        <dbReference type="Proteomes" id="UP000243096"/>
    </source>
</evidence>
<organism evidence="2 3">
    <name type="scientific">Mycetohabitans endofungorum</name>
    <dbReference type="NCBI Taxonomy" id="417203"/>
    <lineage>
        <taxon>Bacteria</taxon>
        <taxon>Pseudomonadati</taxon>
        <taxon>Pseudomonadota</taxon>
        <taxon>Betaproteobacteria</taxon>
        <taxon>Burkholderiales</taxon>
        <taxon>Burkholderiaceae</taxon>
        <taxon>Mycetohabitans</taxon>
    </lineage>
</organism>
<dbReference type="EMBL" id="PRDW01000015">
    <property type="protein sequence ID" value="PPB82000.1"/>
    <property type="molecule type" value="Genomic_DNA"/>
</dbReference>
<keyword evidence="1" id="KW-0812">Transmembrane</keyword>
<keyword evidence="3" id="KW-1185">Reference proteome</keyword>
<dbReference type="Proteomes" id="UP000243096">
    <property type="component" value="Unassembled WGS sequence"/>
</dbReference>
<dbReference type="RefSeq" id="WP_104078295.1">
    <property type="nucleotide sequence ID" value="NZ_CP062178.1"/>
</dbReference>
<proteinExistence type="predicted"/>
<feature type="transmembrane region" description="Helical" evidence="1">
    <location>
        <begin position="12"/>
        <end position="30"/>
    </location>
</feature>
<name>A0A2P5K7F1_9BURK</name>
<comment type="caution">
    <text evidence="2">The sequence shown here is derived from an EMBL/GenBank/DDBJ whole genome shotgun (WGS) entry which is preliminary data.</text>
</comment>
<keyword evidence="1" id="KW-1133">Transmembrane helix</keyword>
<dbReference type="AlphaFoldDB" id="A0A2P5K7F1"/>
<evidence type="ECO:0000256" key="1">
    <source>
        <dbReference type="SAM" id="Phobius"/>
    </source>
</evidence>
<accession>A0A2P5K7F1</accession>
<gene>
    <name evidence="2" type="ORF">B0O95_11519</name>
</gene>
<keyword evidence="1" id="KW-0472">Membrane</keyword>
<sequence>MNFLTQRLAVRLASLALFAVLCATVTYWVVTLGSHDTAPLPAAAPGRLPVTIDAAQTLFGSHAGDTRAADIHLSGILALADGAAAIVSYGADPARAISLNSPIARGVKLVAVRQRSIVVERNGGRSEIFLPPNAQGQPTIYMR</sequence>
<dbReference type="OrthoDB" id="9111192at2"/>
<protein>
    <submittedName>
        <fullName evidence="2">Type II secretion system protein C (GspC)</fullName>
    </submittedName>
</protein>